<name>A0A5C6DES8_9BACT</name>
<evidence type="ECO:0000313" key="2">
    <source>
        <dbReference type="EMBL" id="TWU34444.1"/>
    </source>
</evidence>
<feature type="signal peptide" evidence="1">
    <location>
        <begin position="1"/>
        <end position="35"/>
    </location>
</feature>
<dbReference type="Proteomes" id="UP000319143">
    <property type="component" value="Unassembled WGS sequence"/>
</dbReference>
<keyword evidence="1" id="KW-0732">Signal</keyword>
<gene>
    <name evidence="2" type="ORF">Poly41_45920</name>
</gene>
<sequence length="251" mass="28709" precursor="true">MNCIKMNIPPYLAAYLSRFLLPLGLTLLAGSFCHADEEHSSLDRALSDWKNRACRAVSMTYELNGTAITQANSIELDDANFQLTGKTVPPEDRSDPIERTLIYEPSFPNLLIHSNFTWYQLDGTWGPMIDTQYLKGNRMRNSKTRVHCDLQNEYRVNEMEILIDGKLVQTAKIQYAGAASTADDHVSRLTVNRFSFFNDRYHLSYHVTTEQCELRTRPLPASTFTLTPPENAWYRDLSTHRLLPFVAEPAN</sequence>
<reference evidence="2 3" key="1">
    <citation type="submission" date="2019-02" db="EMBL/GenBank/DDBJ databases">
        <title>Deep-cultivation of Planctomycetes and their phenomic and genomic characterization uncovers novel biology.</title>
        <authorList>
            <person name="Wiegand S."/>
            <person name="Jogler M."/>
            <person name="Boedeker C."/>
            <person name="Pinto D."/>
            <person name="Vollmers J."/>
            <person name="Rivas-Marin E."/>
            <person name="Kohn T."/>
            <person name="Peeters S.H."/>
            <person name="Heuer A."/>
            <person name="Rast P."/>
            <person name="Oberbeckmann S."/>
            <person name="Bunk B."/>
            <person name="Jeske O."/>
            <person name="Meyerdierks A."/>
            <person name="Storesund J.E."/>
            <person name="Kallscheuer N."/>
            <person name="Luecker S."/>
            <person name="Lage O.M."/>
            <person name="Pohl T."/>
            <person name="Merkel B.J."/>
            <person name="Hornburger P."/>
            <person name="Mueller R.-W."/>
            <person name="Bruemmer F."/>
            <person name="Labrenz M."/>
            <person name="Spormann A.M."/>
            <person name="Op Den Camp H."/>
            <person name="Overmann J."/>
            <person name="Amann R."/>
            <person name="Jetten M.S.M."/>
            <person name="Mascher T."/>
            <person name="Medema M.H."/>
            <person name="Devos D.P."/>
            <person name="Kaster A.-K."/>
            <person name="Ovreas L."/>
            <person name="Rohde M."/>
            <person name="Galperin M.Y."/>
            <person name="Jogler C."/>
        </authorList>
    </citation>
    <scope>NUCLEOTIDE SEQUENCE [LARGE SCALE GENOMIC DNA]</scope>
    <source>
        <strain evidence="2 3">Poly41</strain>
    </source>
</reference>
<feature type="chain" id="PRO_5022844678" evidence="1">
    <location>
        <begin position="36"/>
        <end position="251"/>
    </location>
</feature>
<protein>
    <submittedName>
        <fullName evidence="2">Uncharacterized protein</fullName>
    </submittedName>
</protein>
<dbReference type="AlphaFoldDB" id="A0A5C6DES8"/>
<proteinExistence type="predicted"/>
<evidence type="ECO:0000256" key="1">
    <source>
        <dbReference type="SAM" id="SignalP"/>
    </source>
</evidence>
<evidence type="ECO:0000313" key="3">
    <source>
        <dbReference type="Proteomes" id="UP000319143"/>
    </source>
</evidence>
<accession>A0A5C6DES8</accession>
<dbReference type="EMBL" id="SJPV01000008">
    <property type="protein sequence ID" value="TWU34444.1"/>
    <property type="molecule type" value="Genomic_DNA"/>
</dbReference>
<dbReference type="RefSeq" id="WP_146528820.1">
    <property type="nucleotide sequence ID" value="NZ_SJPV01000008.1"/>
</dbReference>
<comment type="caution">
    <text evidence="2">The sequence shown here is derived from an EMBL/GenBank/DDBJ whole genome shotgun (WGS) entry which is preliminary data.</text>
</comment>
<organism evidence="2 3">
    <name type="scientific">Novipirellula artificiosorum</name>
    <dbReference type="NCBI Taxonomy" id="2528016"/>
    <lineage>
        <taxon>Bacteria</taxon>
        <taxon>Pseudomonadati</taxon>
        <taxon>Planctomycetota</taxon>
        <taxon>Planctomycetia</taxon>
        <taxon>Pirellulales</taxon>
        <taxon>Pirellulaceae</taxon>
        <taxon>Novipirellula</taxon>
    </lineage>
</organism>
<keyword evidence="3" id="KW-1185">Reference proteome</keyword>